<dbReference type="GO" id="GO:0005737">
    <property type="term" value="C:cytoplasm"/>
    <property type="evidence" value="ECO:0007669"/>
    <property type="project" value="UniProtKB-SubCell"/>
</dbReference>
<feature type="compositionally biased region" description="Polar residues" evidence="11">
    <location>
        <begin position="157"/>
        <end position="168"/>
    </location>
</feature>
<feature type="region of interest" description="Disordered" evidence="11">
    <location>
        <begin position="1032"/>
        <end position="1092"/>
    </location>
</feature>
<comment type="subcellular location">
    <subcellularLocation>
        <location evidence="2">Cytoplasm</location>
    </subcellularLocation>
    <subcellularLocation>
        <location evidence="1">Nucleus</location>
    </subcellularLocation>
</comment>
<keyword evidence="5" id="KW-0805">Transcription regulation</keyword>
<feature type="region of interest" description="Disordered" evidence="11">
    <location>
        <begin position="1320"/>
        <end position="1360"/>
    </location>
</feature>
<feature type="compositionally biased region" description="Polar residues" evidence="11">
    <location>
        <begin position="114"/>
        <end position="123"/>
    </location>
</feature>
<dbReference type="GO" id="GO:0032922">
    <property type="term" value="P:circadian regulation of gene expression"/>
    <property type="evidence" value="ECO:0007669"/>
    <property type="project" value="TreeGrafter"/>
</dbReference>
<feature type="domain" description="PAS" evidence="12">
    <location>
        <begin position="397"/>
        <end position="440"/>
    </location>
</feature>
<keyword evidence="7" id="KW-0804">Transcription</keyword>
<reference evidence="13" key="2">
    <citation type="submission" date="2025-08" db="UniProtKB">
        <authorList>
            <consortium name="Ensembl"/>
        </authorList>
    </citation>
    <scope>IDENTIFICATION</scope>
</reference>
<evidence type="ECO:0000256" key="2">
    <source>
        <dbReference type="ARBA" id="ARBA00004496"/>
    </source>
</evidence>
<sequence>MSEDSDFKPYCFPGLEDQDGASGCRASMAQLHRMGAFSQGRPDLGLPSEGSDSSGQDRPASPDNHRKNPRSRSLPEEDVEMKSSGSSGSGTESHGNESHGNESHGNDSNGHESMGSSTSNSKDSALLESSESNKSSNSHSPSPPSSSNAFSLLSSEQDNPSTSGCSSEESAKAKTQKEVIKTLKELKLHLPADKRHNNKSTTLNTLKYALRCVKQVEANEEYYQLLMINDSQPSGLDVSSYTMEEIDSITSEYTLKNNDMFAVAVSLITGRIVYISDQAASILNCKRDVFRNTKFVEFLTPQDVSVFYSFTTPYRLPSWSMCTGAAEPSAFRLLSCGIGSQPGFRRLTPSLILRLDLKLAFFLKIIGIFFVLIAPRIPTDKRIFTTTHSPSCVFQDVDERAVPLLGYLPQELIGTPVLSHLHPSDRPIMLAIHRKILQYAGQPFDHSSIRFCARNGEYIILDTSWSSFVNPWSRKVSFVIGRHKVRMGPVNEDIFMGPVSGVREVKTMDSDVQEITEQIHRLLLQPVHNSGSSGYGSLHSNDHFLDLGSSNESLSYSKMHQEEEEMRGKARPRTFQEICKGIHLQKREEQQTSIQKKSQAVVRPKESTAPVNWREAGSAMEESRASFQEDLAFNDQTVYSYQQISCLDSVIRYLESCNVPITMKRKCQSLSNTTSSNSDEDKQKGSSSMQVSNEPSLLKDQSGLSALDDQEKKSTDAATAVVGTSRPLPVPNKPESVVSITSQCSYSSTIVHVGDKKPQPESEIIEDVLGAVEVAESSQNLVPPPCAFSPPSQERECYKKLGLTKQVLAAHTQKEEQAFLCRFRELRKLSPLEANCSEYLERQKEQIGSDVAPAVRPKQGGVFAEPTTRRSTRNKKTKSKRAKQVESSDSTASHHGPQLQRPPFPNYSLNQTSWSPSEASQSAFPVAYPTVMPGYPLQVYPRAESIAPRTDGTTQDFRDSQGAQATPGPSSIHSAPYTSPMVTPIVALVLPNYLYPIMGPGPPPQQPVYQAETGVFPTQTLPFAQAAFPFPPSFSGQTQFNTQSNFTPPQAAGTSTPSFCFPPSSETPKPSVEGQSRSSTPQSGGAEGQASPRLFQSRCSSPLNLLELELNVDRQDGAMLPSGGRGNTAAEREQATSSQCDANNSDANSSSSDMLNIILQEDSFSGTGSATSGSMGYRTSASGTSNSGTSEGRTSAKSTNSSKYFGSVDSSQHSQKVKGHLSGRDGRHGGMEQSDHITKYVLQDPLWLLMANTDEKVMMTYQLPSRDIEKVLREDKEKLRLLQKSQPRFSEEQKKELIEVHPWIKKGGLPKAIDIKVELNTPSRSDIHTPDLDLGESETAGISCHGSPSASDSRTQTAAQ</sequence>
<evidence type="ECO:0000313" key="14">
    <source>
        <dbReference type="Proteomes" id="UP000005207"/>
    </source>
</evidence>
<feature type="compositionally biased region" description="Polar residues" evidence="11">
    <location>
        <begin position="685"/>
        <end position="695"/>
    </location>
</feature>
<feature type="region of interest" description="Disordered" evidence="11">
    <location>
        <begin position="1"/>
        <end position="177"/>
    </location>
</feature>
<evidence type="ECO:0000256" key="9">
    <source>
        <dbReference type="ARBA" id="ARBA00039684"/>
    </source>
</evidence>
<organism evidence="13 14">
    <name type="scientific">Oreochromis niloticus</name>
    <name type="common">Nile tilapia</name>
    <name type="synonym">Tilapia nilotica</name>
    <dbReference type="NCBI Taxonomy" id="8128"/>
    <lineage>
        <taxon>Eukaryota</taxon>
        <taxon>Metazoa</taxon>
        <taxon>Chordata</taxon>
        <taxon>Craniata</taxon>
        <taxon>Vertebrata</taxon>
        <taxon>Euteleostomi</taxon>
        <taxon>Actinopterygii</taxon>
        <taxon>Neopterygii</taxon>
        <taxon>Teleostei</taxon>
        <taxon>Neoteleostei</taxon>
        <taxon>Acanthomorphata</taxon>
        <taxon>Ovalentaria</taxon>
        <taxon>Cichlomorphae</taxon>
        <taxon>Cichliformes</taxon>
        <taxon>Cichlidae</taxon>
        <taxon>African cichlids</taxon>
        <taxon>Pseudocrenilabrinae</taxon>
        <taxon>Oreochromini</taxon>
        <taxon>Oreochromis</taxon>
    </lineage>
</organism>
<dbReference type="InterPro" id="IPR000014">
    <property type="entry name" value="PAS"/>
</dbReference>
<dbReference type="GO" id="GO:0001222">
    <property type="term" value="F:transcription corepressor binding"/>
    <property type="evidence" value="ECO:0007669"/>
    <property type="project" value="TreeGrafter"/>
</dbReference>
<feature type="compositionally biased region" description="Low complexity" evidence="11">
    <location>
        <begin position="1166"/>
        <end position="1195"/>
    </location>
</feature>
<feature type="compositionally biased region" description="Low complexity" evidence="11">
    <location>
        <begin position="1054"/>
        <end position="1068"/>
    </location>
</feature>
<keyword evidence="3" id="KW-0963">Cytoplasm</keyword>
<dbReference type="FunFam" id="3.30.450.20:FF:000004">
    <property type="entry name" value="Period circadian protein homolog 3"/>
    <property type="match status" value="1"/>
</dbReference>
<feature type="compositionally biased region" description="Basic residues" evidence="11">
    <location>
        <begin position="870"/>
        <end position="882"/>
    </location>
</feature>
<reference evidence="13" key="3">
    <citation type="submission" date="2025-09" db="UniProtKB">
        <authorList>
            <consortium name="Ensembl"/>
        </authorList>
    </citation>
    <scope>IDENTIFICATION</scope>
</reference>
<dbReference type="Gene3D" id="3.30.450.20">
    <property type="entry name" value="PAS domain"/>
    <property type="match status" value="2"/>
</dbReference>
<feature type="region of interest" description="Disordered" evidence="11">
    <location>
        <begin position="668"/>
        <end position="735"/>
    </location>
</feature>
<evidence type="ECO:0000259" key="12">
    <source>
        <dbReference type="PROSITE" id="PS50112"/>
    </source>
</evidence>
<dbReference type="GO" id="GO:0043153">
    <property type="term" value="P:entrainment of circadian clock by photoperiod"/>
    <property type="evidence" value="ECO:0007669"/>
    <property type="project" value="TreeGrafter"/>
</dbReference>
<dbReference type="GeneTree" id="ENSGT00940000156342"/>
<evidence type="ECO:0000256" key="7">
    <source>
        <dbReference type="ARBA" id="ARBA00023163"/>
    </source>
</evidence>
<feature type="compositionally biased region" description="Low complexity" evidence="11">
    <location>
        <begin position="83"/>
        <end position="93"/>
    </location>
</feature>
<evidence type="ECO:0000256" key="6">
    <source>
        <dbReference type="ARBA" id="ARBA00023108"/>
    </source>
</evidence>
<keyword evidence="4" id="KW-0677">Repeat</keyword>
<feature type="region of interest" description="Disordered" evidence="11">
    <location>
        <begin position="1166"/>
        <end position="1232"/>
    </location>
</feature>
<dbReference type="Pfam" id="PF21353">
    <property type="entry name" value="Per3-like_PAS-A"/>
    <property type="match status" value="1"/>
</dbReference>
<name>A0A669CF81_ORENI</name>
<dbReference type="PROSITE" id="PS50112">
    <property type="entry name" value="PAS"/>
    <property type="match status" value="1"/>
</dbReference>
<feature type="compositionally biased region" description="Polar residues" evidence="11">
    <location>
        <begin position="907"/>
        <end position="916"/>
    </location>
</feature>
<evidence type="ECO:0000256" key="4">
    <source>
        <dbReference type="ARBA" id="ARBA00022737"/>
    </source>
</evidence>
<evidence type="ECO:0000256" key="3">
    <source>
        <dbReference type="ARBA" id="ARBA00022490"/>
    </source>
</evidence>
<feature type="region of interest" description="Disordered" evidence="11">
    <location>
        <begin position="850"/>
        <end position="916"/>
    </location>
</feature>
<dbReference type="InterPro" id="IPR013655">
    <property type="entry name" value="PAS_fold_3"/>
</dbReference>
<evidence type="ECO:0000313" key="13">
    <source>
        <dbReference type="Ensembl" id="ENSONIP00000045222.1"/>
    </source>
</evidence>
<dbReference type="PANTHER" id="PTHR11269">
    <property type="entry name" value="PERIOD CIRCADIAN PROTEIN"/>
    <property type="match status" value="1"/>
</dbReference>
<proteinExistence type="predicted"/>
<feature type="compositionally biased region" description="Polar residues" evidence="11">
    <location>
        <begin position="1036"/>
        <end position="1048"/>
    </location>
</feature>
<dbReference type="InterPro" id="IPR035965">
    <property type="entry name" value="PAS-like_dom_sf"/>
</dbReference>
<protein>
    <recommendedName>
        <fullName evidence="9">Period circadian protein homolog 2</fullName>
    </recommendedName>
    <alternativeName>
        <fullName evidence="10">Circadian clock protein PERIOD 2</fullName>
    </alternativeName>
</protein>
<evidence type="ECO:0000256" key="1">
    <source>
        <dbReference type="ARBA" id="ARBA00004123"/>
    </source>
</evidence>
<dbReference type="CDD" id="cd00130">
    <property type="entry name" value="PAS"/>
    <property type="match status" value="1"/>
</dbReference>
<feature type="compositionally biased region" description="Low complexity" evidence="11">
    <location>
        <begin position="1141"/>
        <end position="1151"/>
    </location>
</feature>
<feature type="region of interest" description="Disordered" evidence="11">
    <location>
        <begin position="948"/>
        <end position="977"/>
    </location>
</feature>
<keyword evidence="8" id="KW-0539">Nucleus</keyword>
<dbReference type="GO" id="GO:0005634">
    <property type="term" value="C:nucleus"/>
    <property type="evidence" value="ECO:0007669"/>
    <property type="project" value="UniProtKB-SubCell"/>
</dbReference>
<dbReference type="GO" id="GO:0000122">
    <property type="term" value="P:negative regulation of transcription by RNA polymerase II"/>
    <property type="evidence" value="ECO:0007669"/>
    <property type="project" value="TreeGrafter"/>
</dbReference>
<gene>
    <name evidence="13" type="primary">per2</name>
</gene>
<feature type="compositionally biased region" description="Polar residues" evidence="11">
    <location>
        <begin position="1346"/>
        <end position="1360"/>
    </location>
</feature>
<feature type="compositionally biased region" description="Polar residues" evidence="11">
    <location>
        <begin position="951"/>
        <end position="977"/>
    </location>
</feature>
<dbReference type="GO" id="GO:0000976">
    <property type="term" value="F:transcription cis-regulatory region binding"/>
    <property type="evidence" value="ECO:0007669"/>
    <property type="project" value="TreeGrafter"/>
</dbReference>
<evidence type="ECO:0000256" key="5">
    <source>
        <dbReference type="ARBA" id="ARBA00023015"/>
    </source>
</evidence>
<keyword evidence="6" id="KW-0090">Biological rhythms</keyword>
<keyword evidence="14" id="KW-1185">Reference proteome</keyword>
<dbReference type="PANTHER" id="PTHR11269:SF9">
    <property type="entry name" value="PERIOD CIRCADIAN PROTEIN HOMOLOG 2"/>
    <property type="match status" value="1"/>
</dbReference>
<feature type="region of interest" description="Disordered" evidence="11">
    <location>
        <begin position="1116"/>
        <end position="1151"/>
    </location>
</feature>
<evidence type="ECO:0000256" key="11">
    <source>
        <dbReference type="SAM" id="MobiDB-lite"/>
    </source>
</evidence>
<dbReference type="Ensembl" id="ENSONIT00000038023.1">
    <property type="protein sequence ID" value="ENSONIP00000045222.1"/>
    <property type="gene ID" value="ENSONIG00000009815.2"/>
</dbReference>
<feature type="compositionally biased region" description="Polar residues" evidence="11">
    <location>
        <begin position="1196"/>
        <end position="1214"/>
    </location>
</feature>
<dbReference type="SUPFAM" id="SSF55785">
    <property type="entry name" value="PYP-like sensor domain (PAS domain)"/>
    <property type="match status" value="1"/>
</dbReference>
<accession>A0A669CF81</accession>
<evidence type="ECO:0000256" key="10">
    <source>
        <dbReference type="ARBA" id="ARBA00042893"/>
    </source>
</evidence>
<dbReference type="InterPro" id="IPR050760">
    <property type="entry name" value="Period_circadian_regulator"/>
</dbReference>
<dbReference type="Pfam" id="PF23170">
    <property type="entry name" value="bHLH_PER"/>
    <property type="match status" value="1"/>
</dbReference>
<dbReference type="Pfam" id="PF12114">
    <property type="entry name" value="Period_C"/>
    <property type="match status" value="1"/>
</dbReference>
<dbReference type="InterPro" id="IPR022728">
    <property type="entry name" value="Period_circadian-like_C"/>
</dbReference>
<dbReference type="SMART" id="SM00091">
    <property type="entry name" value="PAS"/>
    <property type="match status" value="2"/>
</dbReference>
<feature type="compositionally biased region" description="Low complexity" evidence="11">
    <location>
        <begin position="124"/>
        <end position="156"/>
    </location>
</feature>
<feature type="compositionally biased region" description="Basic and acidic residues" evidence="11">
    <location>
        <begin position="1222"/>
        <end position="1232"/>
    </location>
</feature>
<feature type="compositionally biased region" description="Polar residues" evidence="11">
    <location>
        <begin position="1073"/>
        <end position="1083"/>
    </location>
</feature>
<feature type="compositionally biased region" description="Polar residues" evidence="11">
    <location>
        <begin position="668"/>
        <end position="677"/>
    </location>
</feature>
<reference evidence="14" key="1">
    <citation type="submission" date="2012-01" db="EMBL/GenBank/DDBJ databases">
        <title>The Genome Sequence of Oreochromis niloticus (Nile Tilapia).</title>
        <authorList>
            <consortium name="Broad Institute Genome Assembly Team"/>
            <consortium name="Broad Institute Sequencing Platform"/>
            <person name="Di Palma F."/>
            <person name="Johnson J."/>
            <person name="Lander E.S."/>
            <person name="Lindblad-Toh K."/>
        </authorList>
    </citation>
    <scope>NUCLEOTIDE SEQUENCE [LARGE SCALE GENOMIC DNA]</scope>
</reference>
<evidence type="ECO:0000256" key="8">
    <source>
        <dbReference type="ARBA" id="ARBA00023242"/>
    </source>
</evidence>
<dbReference type="InterPro" id="IPR048814">
    <property type="entry name" value="Per1-3_PAS-A"/>
</dbReference>
<feature type="region of interest" description="Disordered" evidence="11">
    <location>
        <begin position="586"/>
        <end position="617"/>
    </location>
</feature>
<dbReference type="Pfam" id="PF08447">
    <property type="entry name" value="PAS_3"/>
    <property type="match status" value="1"/>
</dbReference>
<dbReference type="Proteomes" id="UP000005207">
    <property type="component" value="Linkage group LG18"/>
</dbReference>
<feature type="compositionally biased region" description="Basic and acidic residues" evidence="11">
    <location>
        <begin position="94"/>
        <end position="105"/>
    </location>
</feature>
<dbReference type="InterPro" id="IPR057310">
    <property type="entry name" value="PER1-3_bHLH"/>
</dbReference>